<accession>A0A7X2M021</accession>
<dbReference type="PANTHER" id="PTHR31088:SF6">
    <property type="entry name" value="PHAGE SHOCK PROTEIN A"/>
    <property type="match status" value="1"/>
</dbReference>
<proteinExistence type="inferred from homology"/>
<protein>
    <submittedName>
        <fullName evidence="3">PspA/IM30 family protein</fullName>
    </submittedName>
</protein>
<dbReference type="PANTHER" id="PTHR31088">
    <property type="entry name" value="MEMBRANE-ASSOCIATED PROTEIN VIPP1, CHLOROPLASTIC"/>
    <property type="match status" value="1"/>
</dbReference>
<feature type="region of interest" description="Disordered" evidence="2">
    <location>
        <begin position="208"/>
        <end position="229"/>
    </location>
</feature>
<dbReference type="Pfam" id="PF04012">
    <property type="entry name" value="PspA_IM30"/>
    <property type="match status" value="1"/>
</dbReference>
<dbReference type="InterPro" id="IPR007157">
    <property type="entry name" value="PspA_VIPP1"/>
</dbReference>
<organism evidence="3 4">
    <name type="scientific">Metabacillus lacus</name>
    <dbReference type="NCBI Taxonomy" id="1983721"/>
    <lineage>
        <taxon>Bacteria</taxon>
        <taxon>Bacillati</taxon>
        <taxon>Bacillota</taxon>
        <taxon>Bacilli</taxon>
        <taxon>Bacillales</taxon>
        <taxon>Bacillaceae</taxon>
        <taxon>Metabacillus</taxon>
    </lineage>
</organism>
<evidence type="ECO:0000313" key="3">
    <source>
        <dbReference type="EMBL" id="MRX74091.1"/>
    </source>
</evidence>
<dbReference type="EMBL" id="WKKI01000060">
    <property type="protein sequence ID" value="MRX74091.1"/>
    <property type="molecule type" value="Genomic_DNA"/>
</dbReference>
<feature type="compositionally biased region" description="Polar residues" evidence="2">
    <location>
        <begin position="208"/>
        <end position="219"/>
    </location>
</feature>
<evidence type="ECO:0000256" key="1">
    <source>
        <dbReference type="ARBA" id="ARBA00043985"/>
    </source>
</evidence>
<comment type="similarity">
    <text evidence="1">Belongs to the PspA/Vipp/IM30 family.</text>
</comment>
<gene>
    <name evidence="3" type="ORF">GJU40_18365</name>
</gene>
<comment type="caution">
    <text evidence="3">The sequence shown here is derived from an EMBL/GenBank/DDBJ whole genome shotgun (WGS) entry which is preliminary data.</text>
</comment>
<evidence type="ECO:0000313" key="4">
    <source>
        <dbReference type="Proteomes" id="UP000448867"/>
    </source>
</evidence>
<dbReference type="AlphaFoldDB" id="A0A7X2M021"/>
<sequence>MLLLSKVNTKVSYSAIARLACACIQGRGTMESFGNISIILETFGIDIRITGRTTKGGVGMFELFKRLKTVLASELHTLIDKAEDPVSMVDHYLREMEYEMKELERSAASMMAEEKLLHKKLADIGGSIKRREEQALEALKMEREELARRALEDKANLNKESEHLSSLHDTASRRRTELVNKLSVMRKEFRELERKRESLKARAQSAKVLSSLHSKSLDSGGSADPKKGFERMEQKVLRYEAEAEAAGELNESYKSLDQEFAELKADNEVEQELLKLKQQLNKEDEQTG</sequence>
<evidence type="ECO:0000256" key="2">
    <source>
        <dbReference type="SAM" id="MobiDB-lite"/>
    </source>
</evidence>
<dbReference type="Proteomes" id="UP000448867">
    <property type="component" value="Unassembled WGS sequence"/>
</dbReference>
<reference evidence="3 4" key="1">
    <citation type="submission" date="2019-11" db="EMBL/GenBank/DDBJ databases">
        <title>Bacillus lacus genome.</title>
        <authorList>
            <person name="Allen C.J."/>
            <person name="Newman J.D."/>
        </authorList>
    </citation>
    <scope>NUCLEOTIDE SEQUENCE [LARGE SCALE GENOMIC DNA]</scope>
    <source>
        <strain evidence="3 4">KCTC 33946</strain>
    </source>
</reference>
<keyword evidence="4" id="KW-1185">Reference proteome</keyword>
<dbReference type="OrthoDB" id="9779630at2"/>
<name>A0A7X2M021_9BACI</name>